<dbReference type="RefSeq" id="WP_203963141.1">
    <property type="nucleotide sequence ID" value="NZ_AP023355.1"/>
</dbReference>
<dbReference type="KEGG" id="atl:Athai_43360"/>
<dbReference type="EMBL" id="AP023355">
    <property type="protein sequence ID" value="BCJ36833.1"/>
    <property type="molecule type" value="Genomic_DNA"/>
</dbReference>
<sequence length="172" mass="18328">MTSQTQHRDVTDFNPHEWQLLVELPERVVIAATSAEADGMRRTIDEGLAGDRAIESGRHSDSPLVRRVAAELWTDDDTEAPQPAAVEFNDRARGVADVLAACRRAAGVLAAKAAPADAAAYRDWVVAIADRVCAAARSGGFLGFGGEAVSAAERRFLADLSAAFGDPFEPPR</sequence>
<protein>
    <submittedName>
        <fullName evidence="1">Uncharacterized protein</fullName>
    </submittedName>
</protein>
<reference evidence="1 2" key="1">
    <citation type="submission" date="2020-08" db="EMBL/GenBank/DDBJ databases">
        <title>Whole genome shotgun sequence of Actinocatenispora thailandica NBRC 105041.</title>
        <authorList>
            <person name="Komaki H."/>
            <person name="Tamura T."/>
        </authorList>
    </citation>
    <scope>NUCLEOTIDE SEQUENCE [LARGE SCALE GENOMIC DNA]</scope>
    <source>
        <strain evidence="1 2">NBRC 105041</strain>
    </source>
</reference>
<dbReference type="AlphaFoldDB" id="A0A7R7HZ77"/>
<dbReference type="Proteomes" id="UP000611640">
    <property type="component" value="Chromosome"/>
</dbReference>
<keyword evidence="2" id="KW-1185">Reference proteome</keyword>
<organism evidence="1 2">
    <name type="scientific">Actinocatenispora thailandica</name>
    <dbReference type="NCBI Taxonomy" id="227318"/>
    <lineage>
        <taxon>Bacteria</taxon>
        <taxon>Bacillati</taxon>
        <taxon>Actinomycetota</taxon>
        <taxon>Actinomycetes</taxon>
        <taxon>Micromonosporales</taxon>
        <taxon>Micromonosporaceae</taxon>
        <taxon>Actinocatenispora</taxon>
    </lineage>
</organism>
<gene>
    <name evidence="1" type="ORF">Athai_43360</name>
</gene>
<name>A0A7R7HZ77_9ACTN</name>
<proteinExistence type="predicted"/>
<accession>A0A7R7HZ77</accession>
<evidence type="ECO:0000313" key="1">
    <source>
        <dbReference type="EMBL" id="BCJ36833.1"/>
    </source>
</evidence>
<evidence type="ECO:0000313" key="2">
    <source>
        <dbReference type="Proteomes" id="UP000611640"/>
    </source>
</evidence>